<keyword evidence="2" id="KW-1185">Reference proteome</keyword>
<sequence>LSRPIKTTPFIWGRNYTVRGAPDLKVFVQNRRVHRQFLIAQSLPNKWDDEKEAQRNVVRLIGPPQPLIGFIEILKEPLLKHINNGIIDVLIRKHACHDEKTRLMMEAPPPSTTDFQPNDQSFLSASTRTSMSILKGRLALALDDRGKA</sequence>
<comment type="caution">
    <text evidence="1">The sequence shown here is derived from an EMBL/GenBank/DDBJ whole genome shotgun (WGS) entry which is preliminary data.</text>
</comment>
<protein>
    <submittedName>
        <fullName evidence="1">13088_t:CDS:1</fullName>
    </submittedName>
</protein>
<evidence type="ECO:0000313" key="1">
    <source>
        <dbReference type="EMBL" id="CAG8563468.1"/>
    </source>
</evidence>
<name>A0A9N9BCH6_9GLOM</name>
<reference evidence="1" key="1">
    <citation type="submission" date="2021-06" db="EMBL/GenBank/DDBJ databases">
        <authorList>
            <person name="Kallberg Y."/>
            <person name="Tangrot J."/>
            <person name="Rosling A."/>
        </authorList>
    </citation>
    <scope>NUCLEOTIDE SEQUENCE</scope>
    <source>
        <strain evidence="1">CL551</strain>
    </source>
</reference>
<dbReference type="EMBL" id="CAJVPV010003955">
    <property type="protein sequence ID" value="CAG8563468.1"/>
    <property type="molecule type" value="Genomic_DNA"/>
</dbReference>
<proteinExistence type="predicted"/>
<gene>
    <name evidence="1" type="ORF">AMORRO_LOCUS6131</name>
</gene>
<organism evidence="1 2">
    <name type="scientific">Acaulospora morrowiae</name>
    <dbReference type="NCBI Taxonomy" id="94023"/>
    <lineage>
        <taxon>Eukaryota</taxon>
        <taxon>Fungi</taxon>
        <taxon>Fungi incertae sedis</taxon>
        <taxon>Mucoromycota</taxon>
        <taxon>Glomeromycotina</taxon>
        <taxon>Glomeromycetes</taxon>
        <taxon>Diversisporales</taxon>
        <taxon>Acaulosporaceae</taxon>
        <taxon>Acaulospora</taxon>
    </lineage>
</organism>
<feature type="non-terminal residue" evidence="1">
    <location>
        <position position="148"/>
    </location>
</feature>
<evidence type="ECO:0000313" key="2">
    <source>
        <dbReference type="Proteomes" id="UP000789342"/>
    </source>
</evidence>
<dbReference type="AlphaFoldDB" id="A0A9N9BCH6"/>
<dbReference type="Proteomes" id="UP000789342">
    <property type="component" value="Unassembled WGS sequence"/>
</dbReference>
<accession>A0A9N9BCH6</accession>